<sequence length="179" mass="19245">MSTFRRISSSTFPPSGFVCFCFPVLSSCCFLDLVCILDSSFSAFSFSSVIKRYLVGSGMACFEFCKSCRTPSSNPSQSLPSSDSSQLLWPSSGTVSKPDVSPVMASSSVEVIATKASCKFSVCISAVRWCSSSRHSNLLLLLFTLCLSFPPEVPVDFTPAGVFILSSLFPFLSTALKLV</sequence>
<gene>
    <name evidence="2" type="ORF">AQUCO_08500022v1</name>
</gene>
<accession>A0A2G5C6N1</accession>
<dbReference type="Proteomes" id="UP000230069">
    <property type="component" value="Unassembled WGS sequence"/>
</dbReference>
<organism evidence="2 3">
    <name type="scientific">Aquilegia coerulea</name>
    <name type="common">Rocky mountain columbine</name>
    <dbReference type="NCBI Taxonomy" id="218851"/>
    <lineage>
        <taxon>Eukaryota</taxon>
        <taxon>Viridiplantae</taxon>
        <taxon>Streptophyta</taxon>
        <taxon>Embryophyta</taxon>
        <taxon>Tracheophyta</taxon>
        <taxon>Spermatophyta</taxon>
        <taxon>Magnoliopsida</taxon>
        <taxon>Ranunculales</taxon>
        <taxon>Ranunculaceae</taxon>
        <taxon>Thalictroideae</taxon>
        <taxon>Aquilegia</taxon>
    </lineage>
</organism>
<evidence type="ECO:0000313" key="3">
    <source>
        <dbReference type="Proteomes" id="UP000230069"/>
    </source>
</evidence>
<evidence type="ECO:0000256" key="1">
    <source>
        <dbReference type="SAM" id="MobiDB-lite"/>
    </source>
</evidence>
<dbReference type="AlphaFoldDB" id="A0A2G5C6N1"/>
<keyword evidence="3" id="KW-1185">Reference proteome</keyword>
<reference evidence="2 3" key="1">
    <citation type="submission" date="2017-09" db="EMBL/GenBank/DDBJ databases">
        <title>WGS assembly of Aquilegia coerulea Goldsmith.</title>
        <authorList>
            <person name="Hodges S."/>
            <person name="Kramer E."/>
            <person name="Nordborg M."/>
            <person name="Tomkins J."/>
            <person name="Borevitz J."/>
            <person name="Derieg N."/>
            <person name="Yan J."/>
            <person name="Mihaltcheva S."/>
            <person name="Hayes R.D."/>
            <person name="Rokhsar D."/>
        </authorList>
    </citation>
    <scope>NUCLEOTIDE SEQUENCE [LARGE SCALE GENOMIC DNA]</scope>
    <source>
        <strain evidence="3">cv. Goldsmith</strain>
    </source>
</reference>
<evidence type="ECO:0000313" key="2">
    <source>
        <dbReference type="EMBL" id="PIA26935.1"/>
    </source>
</evidence>
<dbReference type="EMBL" id="KZ305102">
    <property type="protein sequence ID" value="PIA26935.1"/>
    <property type="molecule type" value="Genomic_DNA"/>
</dbReference>
<feature type="compositionally biased region" description="Low complexity" evidence="1">
    <location>
        <begin position="73"/>
        <end position="92"/>
    </location>
</feature>
<protein>
    <submittedName>
        <fullName evidence="2">Uncharacterized protein</fullName>
    </submittedName>
</protein>
<name>A0A2G5C6N1_AQUCA</name>
<dbReference type="PROSITE" id="PS51257">
    <property type="entry name" value="PROKAR_LIPOPROTEIN"/>
    <property type="match status" value="1"/>
</dbReference>
<dbReference type="InParanoid" id="A0A2G5C6N1"/>
<proteinExistence type="predicted"/>
<feature type="region of interest" description="Disordered" evidence="1">
    <location>
        <begin position="73"/>
        <end position="95"/>
    </location>
</feature>